<dbReference type="Proteomes" id="UP000287033">
    <property type="component" value="Unassembled WGS sequence"/>
</dbReference>
<dbReference type="InterPro" id="IPR002049">
    <property type="entry name" value="LE_dom"/>
</dbReference>
<keyword evidence="5" id="KW-0175">Coiled coil</keyword>
<dbReference type="OMA" id="WDEKVKQ"/>
<gene>
    <name evidence="11" type="ORF">chiPu_0028421</name>
</gene>
<keyword evidence="3" id="KW-0272">Extracellular matrix</keyword>
<accession>A0A401TPX3</accession>
<evidence type="ECO:0000256" key="7">
    <source>
        <dbReference type="ARBA" id="ARBA00023180"/>
    </source>
</evidence>
<dbReference type="CDD" id="cd00055">
    <property type="entry name" value="EGF_Lam"/>
    <property type="match status" value="1"/>
</dbReference>
<name>A0A401TPX3_CHIPU</name>
<evidence type="ECO:0000256" key="2">
    <source>
        <dbReference type="ARBA" id="ARBA00022525"/>
    </source>
</evidence>
<dbReference type="EMBL" id="BEZZ01131211">
    <property type="protein sequence ID" value="GCC44694.1"/>
    <property type="molecule type" value="Genomic_DNA"/>
</dbReference>
<dbReference type="STRING" id="137246.A0A401TPX3"/>
<dbReference type="GO" id="GO:0016477">
    <property type="term" value="P:cell migration"/>
    <property type="evidence" value="ECO:0007669"/>
    <property type="project" value="TreeGrafter"/>
</dbReference>
<dbReference type="PROSITE" id="PS00022">
    <property type="entry name" value="EGF_1"/>
    <property type="match status" value="1"/>
</dbReference>
<dbReference type="Gene3D" id="2.10.25.10">
    <property type="entry name" value="Laminin"/>
    <property type="match status" value="1"/>
</dbReference>
<dbReference type="PANTHER" id="PTHR10574">
    <property type="entry name" value="NETRIN/LAMININ-RELATED"/>
    <property type="match status" value="1"/>
</dbReference>
<evidence type="ECO:0000256" key="1">
    <source>
        <dbReference type="ARBA" id="ARBA00004498"/>
    </source>
</evidence>
<feature type="disulfide bond" evidence="9">
    <location>
        <begin position="34"/>
        <end position="43"/>
    </location>
</feature>
<feature type="disulfide bond" evidence="9">
    <location>
        <begin position="13"/>
        <end position="25"/>
    </location>
</feature>
<dbReference type="GO" id="GO:0034446">
    <property type="term" value="P:substrate adhesion-dependent cell spreading"/>
    <property type="evidence" value="ECO:0007669"/>
    <property type="project" value="TreeGrafter"/>
</dbReference>
<dbReference type="FunFam" id="2.10.25.10:FF:000135">
    <property type="entry name" value="Laminin subunit beta 4"/>
    <property type="match status" value="1"/>
</dbReference>
<dbReference type="GO" id="GO:0009887">
    <property type="term" value="P:animal organ morphogenesis"/>
    <property type="evidence" value="ECO:0007669"/>
    <property type="project" value="TreeGrafter"/>
</dbReference>
<keyword evidence="4" id="KW-0677">Repeat</keyword>
<dbReference type="GO" id="GO:0070831">
    <property type="term" value="P:basement membrane assembly"/>
    <property type="evidence" value="ECO:0007669"/>
    <property type="project" value="TreeGrafter"/>
</dbReference>
<feature type="disulfide bond" evidence="9">
    <location>
        <begin position="15"/>
        <end position="32"/>
    </location>
</feature>
<evidence type="ECO:0000256" key="5">
    <source>
        <dbReference type="ARBA" id="ARBA00023054"/>
    </source>
</evidence>
<keyword evidence="2" id="KW-0964">Secreted</keyword>
<dbReference type="GO" id="GO:0009888">
    <property type="term" value="P:tissue development"/>
    <property type="evidence" value="ECO:0007669"/>
    <property type="project" value="TreeGrafter"/>
</dbReference>
<evidence type="ECO:0000256" key="8">
    <source>
        <dbReference type="ARBA" id="ARBA00023292"/>
    </source>
</evidence>
<evidence type="ECO:0000256" key="9">
    <source>
        <dbReference type="PROSITE-ProRule" id="PRU00460"/>
    </source>
</evidence>
<dbReference type="PROSITE" id="PS01248">
    <property type="entry name" value="EGF_LAM_1"/>
    <property type="match status" value="1"/>
</dbReference>
<keyword evidence="7" id="KW-0325">Glycoprotein</keyword>
<dbReference type="GO" id="GO:0007411">
    <property type="term" value="P:axon guidance"/>
    <property type="evidence" value="ECO:0007669"/>
    <property type="project" value="TreeGrafter"/>
</dbReference>
<comment type="caution">
    <text evidence="11">The sequence shown here is derived from an EMBL/GenBank/DDBJ whole genome shotgun (WGS) entry which is preliminary data.</text>
</comment>
<dbReference type="GO" id="GO:0043256">
    <property type="term" value="C:laminin complex"/>
    <property type="evidence" value="ECO:0007669"/>
    <property type="project" value="TreeGrafter"/>
</dbReference>
<evidence type="ECO:0000256" key="6">
    <source>
        <dbReference type="ARBA" id="ARBA00023157"/>
    </source>
</evidence>
<dbReference type="Pfam" id="PF00053">
    <property type="entry name" value="EGF_laminin"/>
    <property type="match status" value="1"/>
</dbReference>
<evidence type="ECO:0000313" key="12">
    <source>
        <dbReference type="Proteomes" id="UP000287033"/>
    </source>
</evidence>
<dbReference type="PANTHER" id="PTHR10574:SF375">
    <property type="entry name" value="LAMININ SUBUNIT BETA-1"/>
    <property type="match status" value="1"/>
</dbReference>
<keyword evidence="12" id="KW-1185">Reference proteome</keyword>
<dbReference type="PROSITE" id="PS50027">
    <property type="entry name" value="EGF_LAM_2"/>
    <property type="match status" value="1"/>
</dbReference>
<evidence type="ECO:0000256" key="4">
    <source>
        <dbReference type="ARBA" id="ARBA00022737"/>
    </source>
</evidence>
<comment type="subcellular location">
    <subcellularLocation>
        <location evidence="1">Secreted</location>
        <location evidence="1">Extracellular space</location>
        <location evidence="1">Extracellular matrix</location>
    </subcellularLocation>
</comment>
<proteinExistence type="predicted"/>
<dbReference type="OrthoDB" id="430826at2759"/>
<keyword evidence="8 9" id="KW-0424">Laminin EGF-like domain</keyword>
<comment type="caution">
    <text evidence="9">Lacks conserved residue(s) required for the propagation of feature annotation.</text>
</comment>
<protein>
    <recommendedName>
        <fullName evidence="10">Laminin EGF-like domain-containing protein</fullName>
    </recommendedName>
</protein>
<dbReference type="InterPro" id="IPR050440">
    <property type="entry name" value="Laminin/Netrin_ECM"/>
</dbReference>
<reference evidence="11 12" key="1">
    <citation type="journal article" date="2018" name="Nat. Ecol. Evol.">
        <title>Shark genomes provide insights into elasmobranch evolution and the origin of vertebrates.</title>
        <authorList>
            <person name="Hara Y"/>
            <person name="Yamaguchi K"/>
            <person name="Onimaru K"/>
            <person name="Kadota M"/>
            <person name="Koyanagi M"/>
            <person name="Keeley SD"/>
            <person name="Tatsumi K"/>
            <person name="Tanaka K"/>
            <person name="Motone F"/>
            <person name="Kageyama Y"/>
            <person name="Nozu R"/>
            <person name="Adachi N"/>
            <person name="Nishimura O"/>
            <person name="Nakagawa R"/>
            <person name="Tanegashima C"/>
            <person name="Kiyatake I"/>
            <person name="Matsumoto R"/>
            <person name="Murakumo K"/>
            <person name="Nishida K"/>
            <person name="Terakita A"/>
            <person name="Kuratani S"/>
            <person name="Sato K"/>
            <person name="Hyodo S Kuraku.S."/>
        </authorList>
    </citation>
    <scope>NUCLEOTIDE SEQUENCE [LARGE SCALE GENOMIC DNA]</scope>
</reference>
<dbReference type="InterPro" id="IPR000742">
    <property type="entry name" value="EGF"/>
</dbReference>
<evidence type="ECO:0000256" key="3">
    <source>
        <dbReference type="ARBA" id="ARBA00022530"/>
    </source>
</evidence>
<dbReference type="SUPFAM" id="SSF57196">
    <property type="entry name" value="EGF/Laminin"/>
    <property type="match status" value="1"/>
</dbReference>
<evidence type="ECO:0000313" key="11">
    <source>
        <dbReference type="EMBL" id="GCC44694.1"/>
    </source>
</evidence>
<dbReference type="AlphaFoldDB" id="A0A401TPX3"/>
<evidence type="ECO:0000259" key="10">
    <source>
        <dbReference type="PROSITE" id="PS50027"/>
    </source>
</evidence>
<organism evidence="11 12">
    <name type="scientific">Chiloscyllium punctatum</name>
    <name type="common">Brownbanded bambooshark</name>
    <name type="synonym">Hemiscyllium punctatum</name>
    <dbReference type="NCBI Taxonomy" id="137246"/>
    <lineage>
        <taxon>Eukaryota</taxon>
        <taxon>Metazoa</taxon>
        <taxon>Chordata</taxon>
        <taxon>Craniata</taxon>
        <taxon>Vertebrata</taxon>
        <taxon>Chondrichthyes</taxon>
        <taxon>Elasmobranchii</taxon>
        <taxon>Galeomorphii</taxon>
        <taxon>Galeoidea</taxon>
        <taxon>Orectolobiformes</taxon>
        <taxon>Hemiscylliidae</taxon>
        <taxon>Chiloscyllium</taxon>
    </lineage>
</organism>
<dbReference type="SMART" id="SM00180">
    <property type="entry name" value="EGF_Lam"/>
    <property type="match status" value="1"/>
</dbReference>
<sequence length="137" mass="15359">MKQQVSNPLGLSCDCDPEGSEIQQCDRSTGRCLCKEGYTGPRCDQCNRGYHGRSPSCTRCHSCFDLWDEKVKQLGERLRALKEAVHRLTVSGATGAGNDSLQELEKKLQDVEALLHEEPLISPRTLEQLYHLAESLR</sequence>
<feature type="domain" description="Laminin EGF-like" evidence="10">
    <location>
        <begin position="13"/>
        <end position="59"/>
    </location>
</feature>
<keyword evidence="6 9" id="KW-1015">Disulfide bond</keyword>